<sequence length="352" mass="38427">MYTCRVLVKHGVSLVTGARRENSTLGSASDAQLSAAVVSKTGAHQFESSRLDSRFSVRSLLGAREAGVAGSSAGRFVDVKLLEREVSRWRFGGVLVRSFDKGGDNGSSGSVSVVRPRGAARGAGVGVVERVSKFEDLENRKVRVLFLSEGNLFQSVYAEAIFNSLIEEHGMQDFVECVSKASRNYNVGESPDSLAVAVAEEMGLTLTEGAPARVFNCQADIVLFDLLVVMDKFNTSDVLEEVTVCEAVDKGARYTHKVRRLAEFCRTKKMEDILESSCENMGGPEEVDVLLGESYEDIRASCEGLVQTMMEIKAGLQDSETMKQGVRRSLGEMESLDRFVTPMSQKVETIFN</sequence>
<evidence type="ECO:0000313" key="4">
    <source>
        <dbReference type="Proteomes" id="UP000822688"/>
    </source>
</evidence>
<dbReference type="InterPro" id="IPR050438">
    <property type="entry name" value="LMW_PTPase"/>
</dbReference>
<evidence type="ECO:0000259" key="2">
    <source>
        <dbReference type="SMART" id="SM00226"/>
    </source>
</evidence>
<organism evidence="3 4">
    <name type="scientific">Ceratodon purpureus</name>
    <name type="common">Fire moss</name>
    <name type="synonym">Dicranum purpureum</name>
    <dbReference type="NCBI Taxonomy" id="3225"/>
    <lineage>
        <taxon>Eukaryota</taxon>
        <taxon>Viridiplantae</taxon>
        <taxon>Streptophyta</taxon>
        <taxon>Embryophyta</taxon>
        <taxon>Bryophyta</taxon>
        <taxon>Bryophytina</taxon>
        <taxon>Bryopsida</taxon>
        <taxon>Dicranidae</taxon>
        <taxon>Pseudoditrichales</taxon>
        <taxon>Ditrichaceae</taxon>
        <taxon>Ceratodon</taxon>
    </lineage>
</organism>
<accession>A0A8T0IX87</accession>
<feature type="domain" description="Phosphotyrosine protein phosphatase I" evidence="2">
    <location>
        <begin position="142"/>
        <end position="308"/>
    </location>
</feature>
<dbReference type="GO" id="GO:0004725">
    <property type="term" value="F:protein tyrosine phosphatase activity"/>
    <property type="evidence" value="ECO:0007669"/>
    <property type="project" value="UniProtKB-EC"/>
</dbReference>
<proteinExistence type="predicted"/>
<dbReference type="EMBL" id="CM026422">
    <property type="protein sequence ID" value="KAG0588344.1"/>
    <property type="molecule type" value="Genomic_DNA"/>
</dbReference>
<dbReference type="Proteomes" id="UP000822688">
    <property type="component" value="Chromosome 2"/>
</dbReference>
<dbReference type="PANTHER" id="PTHR11717:SF7">
    <property type="entry name" value="LOW MOLECULAR WEIGHT PHOSPHOTYROSINE PROTEIN PHOSPHATASE"/>
    <property type="match status" value="1"/>
</dbReference>
<dbReference type="SMART" id="SM00226">
    <property type="entry name" value="LMWPc"/>
    <property type="match status" value="1"/>
</dbReference>
<dbReference type="InterPro" id="IPR023485">
    <property type="entry name" value="Ptyr_pPase"/>
</dbReference>
<dbReference type="PANTHER" id="PTHR11717">
    <property type="entry name" value="LOW MOLECULAR WEIGHT PROTEIN TYROSINE PHOSPHATASE"/>
    <property type="match status" value="1"/>
</dbReference>
<keyword evidence="4" id="KW-1185">Reference proteome</keyword>
<dbReference type="Gene3D" id="3.40.50.2300">
    <property type="match status" value="1"/>
</dbReference>
<name>A0A8T0IX87_CERPU</name>
<dbReference type="SUPFAM" id="SSF52788">
    <property type="entry name" value="Phosphotyrosine protein phosphatases I"/>
    <property type="match status" value="1"/>
</dbReference>
<reference evidence="3" key="1">
    <citation type="submission" date="2020-06" db="EMBL/GenBank/DDBJ databases">
        <title>WGS assembly of Ceratodon purpureus strain R40.</title>
        <authorList>
            <person name="Carey S.B."/>
            <person name="Jenkins J."/>
            <person name="Shu S."/>
            <person name="Lovell J.T."/>
            <person name="Sreedasyam A."/>
            <person name="Maumus F."/>
            <person name="Tiley G.P."/>
            <person name="Fernandez-Pozo N."/>
            <person name="Barry K."/>
            <person name="Chen C."/>
            <person name="Wang M."/>
            <person name="Lipzen A."/>
            <person name="Daum C."/>
            <person name="Saski C.A."/>
            <person name="Payton A.C."/>
            <person name="Mcbreen J.C."/>
            <person name="Conrad R.E."/>
            <person name="Kollar L.M."/>
            <person name="Olsson S."/>
            <person name="Huttunen S."/>
            <person name="Landis J.B."/>
            <person name="Wickett N.J."/>
            <person name="Johnson M.G."/>
            <person name="Rensing S.A."/>
            <person name="Grimwood J."/>
            <person name="Schmutz J."/>
            <person name="Mcdaniel S.F."/>
        </authorList>
    </citation>
    <scope>NUCLEOTIDE SEQUENCE</scope>
    <source>
        <strain evidence="3">R40</strain>
    </source>
</reference>
<gene>
    <name evidence="3" type="ORF">KC19_2G236400</name>
</gene>
<dbReference type="AlphaFoldDB" id="A0A8T0IX87"/>
<dbReference type="EC" id="3.1.3.48" evidence="1"/>
<dbReference type="InterPro" id="IPR036196">
    <property type="entry name" value="Ptyr_pPase_sf"/>
</dbReference>
<protein>
    <recommendedName>
        <fullName evidence="1">protein-tyrosine-phosphatase</fullName>
        <ecNumber evidence="1">3.1.3.48</ecNumber>
    </recommendedName>
</protein>
<evidence type="ECO:0000313" key="3">
    <source>
        <dbReference type="EMBL" id="KAG0588344.1"/>
    </source>
</evidence>
<dbReference type="Pfam" id="PF01451">
    <property type="entry name" value="LMWPc"/>
    <property type="match status" value="1"/>
</dbReference>
<evidence type="ECO:0000256" key="1">
    <source>
        <dbReference type="ARBA" id="ARBA00013064"/>
    </source>
</evidence>
<comment type="caution">
    <text evidence="3">The sequence shown here is derived from an EMBL/GenBank/DDBJ whole genome shotgun (WGS) entry which is preliminary data.</text>
</comment>